<organism evidence="1 2">
    <name type="scientific">Colocasia esculenta</name>
    <name type="common">Wild taro</name>
    <name type="synonym">Arum esculentum</name>
    <dbReference type="NCBI Taxonomy" id="4460"/>
    <lineage>
        <taxon>Eukaryota</taxon>
        <taxon>Viridiplantae</taxon>
        <taxon>Streptophyta</taxon>
        <taxon>Embryophyta</taxon>
        <taxon>Tracheophyta</taxon>
        <taxon>Spermatophyta</taxon>
        <taxon>Magnoliopsida</taxon>
        <taxon>Liliopsida</taxon>
        <taxon>Araceae</taxon>
        <taxon>Aroideae</taxon>
        <taxon>Colocasieae</taxon>
        <taxon>Colocasia</taxon>
    </lineage>
</organism>
<dbReference type="OrthoDB" id="1905229at2759"/>
<keyword evidence="2" id="KW-1185">Reference proteome</keyword>
<evidence type="ECO:0000313" key="2">
    <source>
        <dbReference type="Proteomes" id="UP000652761"/>
    </source>
</evidence>
<evidence type="ECO:0000313" key="1">
    <source>
        <dbReference type="EMBL" id="MQM12670.1"/>
    </source>
</evidence>
<gene>
    <name evidence="1" type="ORF">Taro_045589</name>
</gene>
<dbReference type="EMBL" id="NMUH01005402">
    <property type="protein sequence ID" value="MQM12670.1"/>
    <property type="molecule type" value="Genomic_DNA"/>
</dbReference>
<protein>
    <submittedName>
        <fullName evidence="1">Uncharacterized protein</fullName>
    </submittedName>
</protein>
<name>A0A843X6N5_COLES</name>
<sequence>MEFRNVAIYAGMGLVDLTEWRCIAMMNIVRLNIIGIPDDGTSKLSRKYAAPFKKLLRKILQRIAYAVTEQEYQDAMIAMKLNSADAKEWVLRNDVDHWSHARFPGQRFASSITQAFFFSFVGMLVTSLRQGIALRVDGCTYQTLLEVFGHCAPSDSSRDFGASRLTLETSNGYATFNCKGIGGVKADVLKPEKKDCKDRKALADLAKPAKHLGSTALKASTLKQKSSLHGTKTTKKAQASNRLTDEEIKKCHKWAEEGIEKAHFTGNDIQQHEKDVSDKRVKEEVNMVLSCMGEWNMILYDYAYPTPVKQIDVDIGDMKKLELEPEILLPTSPTSGFDEREYSMLEEPEIPWPAFEHEFEFKLKEDYEGDAPY</sequence>
<reference evidence="1" key="1">
    <citation type="submission" date="2017-07" db="EMBL/GenBank/DDBJ databases">
        <title>Taro Niue Genome Assembly and Annotation.</title>
        <authorList>
            <person name="Atibalentja N."/>
            <person name="Keating K."/>
            <person name="Fields C.J."/>
        </authorList>
    </citation>
    <scope>NUCLEOTIDE SEQUENCE</scope>
    <source>
        <strain evidence="1">Niue_2</strain>
        <tissue evidence="1">Leaf</tissue>
    </source>
</reference>
<dbReference type="Proteomes" id="UP000652761">
    <property type="component" value="Unassembled WGS sequence"/>
</dbReference>
<accession>A0A843X6N5</accession>
<dbReference type="AlphaFoldDB" id="A0A843X6N5"/>
<proteinExistence type="predicted"/>
<comment type="caution">
    <text evidence="1">The sequence shown here is derived from an EMBL/GenBank/DDBJ whole genome shotgun (WGS) entry which is preliminary data.</text>
</comment>